<evidence type="ECO:0000313" key="3">
    <source>
        <dbReference type="Proteomes" id="UP000199065"/>
    </source>
</evidence>
<name>A0A1I2PFB2_9CORY</name>
<feature type="region of interest" description="Disordered" evidence="1">
    <location>
        <begin position="79"/>
        <end position="145"/>
    </location>
</feature>
<organism evidence="2 3">
    <name type="scientific">Corynebacterium spheniscorum</name>
    <dbReference type="NCBI Taxonomy" id="185761"/>
    <lineage>
        <taxon>Bacteria</taxon>
        <taxon>Bacillati</taxon>
        <taxon>Actinomycetota</taxon>
        <taxon>Actinomycetes</taxon>
        <taxon>Mycobacteriales</taxon>
        <taxon>Corynebacteriaceae</taxon>
        <taxon>Corynebacterium</taxon>
    </lineage>
</organism>
<accession>A0A1I2PFB2</accession>
<dbReference type="Proteomes" id="UP000199065">
    <property type="component" value="Unassembled WGS sequence"/>
</dbReference>
<reference evidence="2 3" key="1">
    <citation type="submission" date="2016-10" db="EMBL/GenBank/DDBJ databases">
        <authorList>
            <person name="de Groot N.N."/>
        </authorList>
    </citation>
    <scope>NUCLEOTIDE SEQUENCE [LARGE SCALE GENOMIC DNA]</scope>
    <source>
        <strain>J11</strain>
        <strain evidence="3">PG 39</strain>
    </source>
</reference>
<proteinExistence type="predicted"/>
<protein>
    <submittedName>
        <fullName evidence="2">Uncharacterized protein</fullName>
    </submittedName>
</protein>
<evidence type="ECO:0000313" key="2">
    <source>
        <dbReference type="EMBL" id="SFG14842.1"/>
    </source>
</evidence>
<sequence>MGRLVLILLLVAAAVLVWKAFGPAYWQSRGQQGTTRAIPPLMNPGSTPGMGPRPQKVIKGPDDDEEFLWNLEKQRFKERRAKEEAVRRAEEETRRRERLEQLRREREAQEKNKQQPKERLEEPQQEPKQDPRQDPRQDPPADPGL</sequence>
<keyword evidence="3" id="KW-1185">Reference proteome</keyword>
<evidence type="ECO:0000256" key="1">
    <source>
        <dbReference type="SAM" id="MobiDB-lite"/>
    </source>
</evidence>
<feature type="compositionally biased region" description="Basic and acidic residues" evidence="1">
    <location>
        <begin position="79"/>
        <end position="139"/>
    </location>
</feature>
<gene>
    <name evidence="2" type="ORF">SAMN05660282_00025</name>
</gene>
<dbReference type="AlphaFoldDB" id="A0A1I2PFB2"/>
<dbReference type="RefSeq" id="WP_223845828.1">
    <property type="nucleotide sequence ID" value="NZ_FOPJ01000001.1"/>
</dbReference>
<feature type="region of interest" description="Disordered" evidence="1">
    <location>
        <begin position="30"/>
        <end position="64"/>
    </location>
</feature>
<dbReference type="EMBL" id="FOPJ01000001">
    <property type="protein sequence ID" value="SFG14842.1"/>
    <property type="molecule type" value="Genomic_DNA"/>
</dbReference>